<evidence type="ECO:0000259" key="1">
    <source>
        <dbReference type="PROSITE" id="PS50042"/>
    </source>
</evidence>
<evidence type="ECO:0000313" key="2">
    <source>
        <dbReference type="EMBL" id="GIQ88774.1"/>
    </source>
</evidence>
<dbReference type="SUPFAM" id="SSF51206">
    <property type="entry name" value="cAMP-binding domain-like"/>
    <property type="match status" value="1"/>
</dbReference>
<dbReference type="OrthoDB" id="417078at2759"/>
<dbReference type="AlphaFoldDB" id="A0A9K3D7I5"/>
<dbReference type="GO" id="GO:0004862">
    <property type="term" value="F:cAMP-dependent protein kinase inhibitor activity"/>
    <property type="evidence" value="ECO:0007669"/>
    <property type="project" value="TreeGrafter"/>
</dbReference>
<dbReference type="InterPro" id="IPR014710">
    <property type="entry name" value="RmlC-like_jellyroll"/>
</dbReference>
<dbReference type="PRINTS" id="PR00103">
    <property type="entry name" value="CAMPKINASE"/>
</dbReference>
<dbReference type="GO" id="GO:0030552">
    <property type="term" value="F:cAMP binding"/>
    <property type="evidence" value="ECO:0007669"/>
    <property type="project" value="TreeGrafter"/>
</dbReference>
<dbReference type="GO" id="GO:0005829">
    <property type="term" value="C:cytosol"/>
    <property type="evidence" value="ECO:0007669"/>
    <property type="project" value="TreeGrafter"/>
</dbReference>
<dbReference type="InterPro" id="IPR018490">
    <property type="entry name" value="cNMP-bd_dom_sf"/>
</dbReference>
<dbReference type="PROSITE" id="PS50042">
    <property type="entry name" value="CNMP_BINDING_3"/>
    <property type="match status" value="1"/>
</dbReference>
<keyword evidence="3" id="KW-1185">Reference proteome</keyword>
<dbReference type="EMBL" id="BDIP01004375">
    <property type="protein sequence ID" value="GIQ88774.1"/>
    <property type="molecule type" value="Genomic_DNA"/>
</dbReference>
<comment type="caution">
    <text evidence="2">The sequence shown here is derived from an EMBL/GenBank/DDBJ whole genome shotgun (WGS) entry which is preliminary data.</text>
</comment>
<evidence type="ECO:0000313" key="3">
    <source>
        <dbReference type="Proteomes" id="UP000265618"/>
    </source>
</evidence>
<proteinExistence type="predicted"/>
<sequence length="223" mass="25516">MFDSLLLAVCVEQPADVRGFLSQFVMDITKQRAYKISKPVQTPFMEERNEQLKKRQARRHAYVFRQQSTTVHVPDISDKDQATLDVIVDQLRRIPLCAVLSQNILTQIAMHMERVEYPAGSSIIVQGEPGDYFYVMLQGLAIVNKKFPDGDDQVVHKYDKAAYFGDLAVFHKKPRLASIIAQEDTVCYRLHGGAYHQIVTRARRAEIAEFLDFINSVPVFQNL</sequence>
<reference evidence="2 3" key="1">
    <citation type="journal article" date="2018" name="PLoS ONE">
        <title>The draft genome of Kipferlia bialata reveals reductive genome evolution in fornicate parasites.</title>
        <authorList>
            <person name="Tanifuji G."/>
            <person name="Takabayashi S."/>
            <person name="Kume K."/>
            <person name="Takagi M."/>
            <person name="Nakayama T."/>
            <person name="Kamikawa R."/>
            <person name="Inagaki Y."/>
            <person name="Hashimoto T."/>
        </authorList>
    </citation>
    <scope>NUCLEOTIDE SEQUENCE [LARGE SCALE GENOMIC DNA]</scope>
    <source>
        <strain evidence="2">NY0173</strain>
    </source>
</reference>
<name>A0A9K3D7I5_9EUKA</name>
<dbReference type="Pfam" id="PF00027">
    <property type="entry name" value="cNMP_binding"/>
    <property type="match status" value="1"/>
</dbReference>
<dbReference type="InterPro" id="IPR018488">
    <property type="entry name" value="cNMP-bd_CS"/>
</dbReference>
<dbReference type="SMART" id="SM00100">
    <property type="entry name" value="cNMP"/>
    <property type="match status" value="1"/>
</dbReference>
<dbReference type="CDD" id="cd00038">
    <property type="entry name" value="CAP_ED"/>
    <property type="match status" value="1"/>
</dbReference>
<accession>A0A9K3D7I5</accession>
<feature type="domain" description="Cyclic nucleotide-binding" evidence="1">
    <location>
        <begin position="96"/>
        <end position="216"/>
    </location>
</feature>
<protein>
    <recommendedName>
        <fullName evidence="1">Cyclic nucleotide-binding domain-containing protein</fullName>
    </recommendedName>
</protein>
<dbReference type="Gene3D" id="2.60.120.10">
    <property type="entry name" value="Jelly Rolls"/>
    <property type="match status" value="1"/>
</dbReference>
<dbReference type="GO" id="GO:0005952">
    <property type="term" value="C:cAMP-dependent protein kinase complex"/>
    <property type="evidence" value="ECO:0007669"/>
    <property type="project" value="InterPro"/>
</dbReference>
<gene>
    <name evidence="2" type="ORF">KIPB_011101</name>
</gene>
<dbReference type="PANTHER" id="PTHR11635">
    <property type="entry name" value="CAMP-DEPENDENT PROTEIN KINASE REGULATORY CHAIN"/>
    <property type="match status" value="1"/>
</dbReference>
<dbReference type="InterPro" id="IPR000595">
    <property type="entry name" value="cNMP-bd_dom"/>
</dbReference>
<dbReference type="PANTHER" id="PTHR11635:SF152">
    <property type="entry name" value="CAMP-DEPENDENT PROTEIN KINASE TYPE I REGULATORY SUBUNIT-RELATED"/>
    <property type="match status" value="1"/>
</dbReference>
<feature type="non-terminal residue" evidence="2">
    <location>
        <position position="1"/>
    </location>
</feature>
<organism evidence="2 3">
    <name type="scientific">Kipferlia bialata</name>
    <dbReference type="NCBI Taxonomy" id="797122"/>
    <lineage>
        <taxon>Eukaryota</taxon>
        <taxon>Metamonada</taxon>
        <taxon>Carpediemonas-like organisms</taxon>
        <taxon>Kipferlia</taxon>
    </lineage>
</organism>
<dbReference type="Proteomes" id="UP000265618">
    <property type="component" value="Unassembled WGS sequence"/>
</dbReference>
<dbReference type="PROSITE" id="PS00888">
    <property type="entry name" value="CNMP_BINDING_1"/>
    <property type="match status" value="1"/>
</dbReference>
<dbReference type="GO" id="GO:0034236">
    <property type="term" value="F:protein kinase A catalytic subunit binding"/>
    <property type="evidence" value="ECO:0007669"/>
    <property type="project" value="TreeGrafter"/>
</dbReference>
<dbReference type="InterPro" id="IPR050503">
    <property type="entry name" value="cAMP-dep_PK_reg_su-like"/>
</dbReference>